<organism evidence="4">
    <name type="scientific">bioreactor metagenome</name>
    <dbReference type="NCBI Taxonomy" id="1076179"/>
    <lineage>
        <taxon>unclassified sequences</taxon>
        <taxon>metagenomes</taxon>
        <taxon>ecological metagenomes</taxon>
    </lineage>
</organism>
<dbReference type="AlphaFoldDB" id="A0A645FM05"/>
<evidence type="ECO:0000313" key="4">
    <source>
        <dbReference type="EMBL" id="MPN15431.1"/>
    </source>
</evidence>
<evidence type="ECO:0000259" key="3">
    <source>
        <dbReference type="SMART" id="SM01086"/>
    </source>
</evidence>
<dbReference type="InterPro" id="IPR019489">
    <property type="entry name" value="Clp_ATPase_C"/>
</dbReference>
<sequence length="90" mass="10377">MAMNIARKELENFKQLLLKKNVNMEFYEEVVKYIAEKGTSKEFGAREIIRVINSELKPVLVDEILFGRLSNGGRCKIHFTNGKFQLGDNL</sequence>
<dbReference type="Gene3D" id="1.10.8.60">
    <property type="match status" value="1"/>
</dbReference>
<keyword evidence="1" id="KW-0547">Nucleotide-binding</keyword>
<protein>
    <recommendedName>
        <fullName evidence="3">Clp ATPase C-terminal domain-containing protein</fullName>
    </recommendedName>
</protein>
<accession>A0A645FM05</accession>
<dbReference type="GO" id="GO:0005524">
    <property type="term" value="F:ATP binding"/>
    <property type="evidence" value="ECO:0007669"/>
    <property type="project" value="UniProtKB-KW"/>
</dbReference>
<evidence type="ECO:0000256" key="1">
    <source>
        <dbReference type="ARBA" id="ARBA00022741"/>
    </source>
</evidence>
<proteinExistence type="predicted"/>
<feature type="domain" description="Clp ATPase C-terminal" evidence="3">
    <location>
        <begin position="1"/>
        <end position="86"/>
    </location>
</feature>
<comment type="caution">
    <text evidence="4">The sequence shown here is derived from an EMBL/GenBank/DDBJ whole genome shotgun (WGS) entry which is preliminary data.</text>
</comment>
<evidence type="ECO:0000256" key="2">
    <source>
        <dbReference type="ARBA" id="ARBA00022840"/>
    </source>
</evidence>
<dbReference type="SUPFAM" id="SSF52540">
    <property type="entry name" value="P-loop containing nucleoside triphosphate hydrolases"/>
    <property type="match status" value="1"/>
</dbReference>
<keyword evidence="2" id="KW-0067">ATP-binding</keyword>
<dbReference type="Pfam" id="PF10431">
    <property type="entry name" value="ClpB_D2-small"/>
    <property type="match status" value="1"/>
</dbReference>
<reference evidence="4" key="1">
    <citation type="submission" date="2019-08" db="EMBL/GenBank/DDBJ databases">
        <authorList>
            <person name="Kucharzyk K."/>
            <person name="Murdoch R.W."/>
            <person name="Higgins S."/>
            <person name="Loffler F."/>
        </authorList>
    </citation>
    <scope>NUCLEOTIDE SEQUENCE</scope>
</reference>
<gene>
    <name evidence="4" type="ORF">SDC9_162764</name>
</gene>
<name>A0A645FM05_9ZZZZ</name>
<dbReference type="InterPro" id="IPR027417">
    <property type="entry name" value="P-loop_NTPase"/>
</dbReference>
<dbReference type="SMART" id="SM01086">
    <property type="entry name" value="ClpB_D2-small"/>
    <property type="match status" value="1"/>
</dbReference>
<dbReference type="EMBL" id="VSSQ01062193">
    <property type="protein sequence ID" value="MPN15431.1"/>
    <property type="molecule type" value="Genomic_DNA"/>
</dbReference>